<protein>
    <submittedName>
        <fullName evidence="1">Uncharacterized protein</fullName>
    </submittedName>
</protein>
<organism evidence="1">
    <name type="scientific">marine sediment metagenome</name>
    <dbReference type="NCBI Taxonomy" id="412755"/>
    <lineage>
        <taxon>unclassified sequences</taxon>
        <taxon>metagenomes</taxon>
        <taxon>ecological metagenomes</taxon>
    </lineage>
</organism>
<reference evidence="1" key="1">
    <citation type="journal article" date="2014" name="Front. Microbiol.">
        <title>High frequency of phylogenetically diverse reductive dehalogenase-homologous genes in deep subseafloor sedimentary metagenomes.</title>
        <authorList>
            <person name="Kawai M."/>
            <person name="Futagami T."/>
            <person name="Toyoda A."/>
            <person name="Takaki Y."/>
            <person name="Nishi S."/>
            <person name="Hori S."/>
            <person name="Arai W."/>
            <person name="Tsubouchi T."/>
            <person name="Morono Y."/>
            <person name="Uchiyama I."/>
            <person name="Ito T."/>
            <person name="Fujiyama A."/>
            <person name="Inagaki F."/>
            <person name="Takami H."/>
        </authorList>
    </citation>
    <scope>NUCLEOTIDE SEQUENCE</scope>
    <source>
        <strain evidence="1">Expedition CK06-06</strain>
    </source>
</reference>
<dbReference type="EMBL" id="BARS01001271">
    <property type="protein sequence ID" value="GAF69502.1"/>
    <property type="molecule type" value="Genomic_DNA"/>
</dbReference>
<dbReference type="HAMAP" id="MF_00122">
    <property type="entry name" value="GatC"/>
    <property type="match status" value="1"/>
</dbReference>
<feature type="non-terminal residue" evidence="1">
    <location>
        <position position="1"/>
    </location>
</feature>
<dbReference type="GO" id="GO:0006450">
    <property type="term" value="P:regulation of translational fidelity"/>
    <property type="evidence" value="ECO:0007669"/>
    <property type="project" value="InterPro"/>
</dbReference>
<proteinExistence type="inferred from homology"/>
<gene>
    <name evidence="1" type="ORF">S01H1_02579</name>
</gene>
<dbReference type="Gene3D" id="1.10.20.60">
    <property type="entry name" value="Glu-tRNAGln amidotransferase C subunit, N-terminal domain"/>
    <property type="match status" value="1"/>
</dbReference>
<dbReference type="SUPFAM" id="SSF141000">
    <property type="entry name" value="Glu-tRNAGln amidotransferase C subunit"/>
    <property type="match status" value="1"/>
</dbReference>
<dbReference type="NCBIfam" id="TIGR00135">
    <property type="entry name" value="gatC"/>
    <property type="match status" value="1"/>
</dbReference>
<dbReference type="InterPro" id="IPR003837">
    <property type="entry name" value="GatC"/>
</dbReference>
<evidence type="ECO:0000313" key="1">
    <source>
        <dbReference type="EMBL" id="GAF69502.1"/>
    </source>
</evidence>
<sequence>YEIRIKHGGNIMTEKIITKKEVEYVAKLAKLEFNEEEKEEFTSQLNSILDYFKKLNELDTERVEPTAYVISMPNLLNEDEVKPSLPRDEVLSNAKYIKKGYFKVPKIM</sequence>
<dbReference type="PANTHER" id="PTHR15004">
    <property type="entry name" value="GLUTAMYL-TRNA(GLN) AMIDOTRANSFERASE SUBUNIT C, MITOCHONDRIAL"/>
    <property type="match status" value="1"/>
</dbReference>
<dbReference type="AlphaFoldDB" id="X0S0M7"/>
<accession>X0S0M7</accession>
<dbReference type="Pfam" id="PF02686">
    <property type="entry name" value="GatC"/>
    <property type="match status" value="1"/>
</dbReference>
<dbReference type="InterPro" id="IPR036113">
    <property type="entry name" value="Asp/Glu-ADT_sf_sub_c"/>
</dbReference>
<comment type="caution">
    <text evidence="1">The sequence shown here is derived from an EMBL/GenBank/DDBJ whole genome shotgun (WGS) entry which is preliminary data.</text>
</comment>
<dbReference type="PANTHER" id="PTHR15004:SF0">
    <property type="entry name" value="GLUTAMYL-TRNA(GLN) AMIDOTRANSFERASE SUBUNIT C, MITOCHONDRIAL"/>
    <property type="match status" value="1"/>
</dbReference>
<dbReference type="GO" id="GO:0070681">
    <property type="term" value="P:glutaminyl-tRNAGln biosynthesis via transamidation"/>
    <property type="evidence" value="ECO:0007669"/>
    <property type="project" value="TreeGrafter"/>
</dbReference>
<name>X0S0M7_9ZZZZ</name>